<keyword evidence="2" id="KW-0472">Membrane</keyword>
<gene>
    <name evidence="5" type="ORF">C8E89_109134</name>
</gene>
<keyword evidence="2" id="KW-1133">Transmembrane helix</keyword>
<dbReference type="InterPro" id="IPR012533">
    <property type="entry name" value="YcnI-copper_dom"/>
</dbReference>
<evidence type="ECO:0000259" key="4">
    <source>
        <dbReference type="Pfam" id="PF07987"/>
    </source>
</evidence>
<feature type="chain" id="PRO_5016290572" evidence="3">
    <location>
        <begin position="39"/>
        <end position="228"/>
    </location>
</feature>
<feature type="signal peptide" evidence="3">
    <location>
        <begin position="1"/>
        <end position="38"/>
    </location>
</feature>
<evidence type="ECO:0000313" key="5">
    <source>
        <dbReference type="EMBL" id="PXX08118.1"/>
    </source>
</evidence>
<dbReference type="InterPro" id="IPR038507">
    <property type="entry name" value="YcnI-like_sf"/>
</dbReference>
<protein>
    <submittedName>
        <fullName evidence="5">Uncharacterized protein YcnI</fullName>
    </submittedName>
</protein>
<feature type="region of interest" description="Disordered" evidence="1">
    <location>
        <begin position="176"/>
        <end position="199"/>
    </location>
</feature>
<evidence type="ECO:0000256" key="1">
    <source>
        <dbReference type="SAM" id="MobiDB-lite"/>
    </source>
</evidence>
<name>A0A318HFU8_9MYCO</name>
<dbReference type="EMBL" id="QJJU01000009">
    <property type="protein sequence ID" value="PXX08118.1"/>
    <property type="molecule type" value="Genomic_DNA"/>
</dbReference>
<dbReference type="CDD" id="cd08545">
    <property type="entry name" value="YcnI_like"/>
    <property type="match status" value="1"/>
</dbReference>
<feature type="region of interest" description="Disordered" evidence="1">
    <location>
        <begin position="151"/>
        <end position="170"/>
    </location>
</feature>
<organism evidence="5 6">
    <name type="scientific">Mycolicibacterium moriokaense</name>
    <dbReference type="NCBI Taxonomy" id="39691"/>
    <lineage>
        <taxon>Bacteria</taxon>
        <taxon>Bacillati</taxon>
        <taxon>Actinomycetota</taxon>
        <taxon>Actinomycetes</taxon>
        <taxon>Mycobacteriales</taxon>
        <taxon>Mycobacteriaceae</taxon>
        <taxon>Mycolicibacterium</taxon>
    </lineage>
</organism>
<evidence type="ECO:0000313" key="6">
    <source>
        <dbReference type="Proteomes" id="UP000247781"/>
    </source>
</evidence>
<dbReference type="Proteomes" id="UP000247781">
    <property type="component" value="Unassembled WGS sequence"/>
</dbReference>
<comment type="caution">
    <text evidence="5">The sequence shown here is derived from an EMBL/GenBank/DDBJ whole genome shotgun (WGS) entry which is preliminary data.</text>
</comment>
<evidence type="ECO:0000256" key="2">
    <source>
        <dbReference type="SAM" id="Phobius"/>
    </source>
</evidence>
<sequence>MMNNNNPNASTATRTRRVATATAALGALTVLTAAPAWAHVEVEADHAQPGAEATLTFEVPNESDKGAATTELTVTLPNLTSVSTQQMPGWTVRLDRDTAAGTVKSITWTAAPSAGIPPDQFALFRVALLLPKTDSVSFPATQTYSDGTVVKWDEPTPPGGAEPEHPSPTLALAGTAAHDEHGATTAAAPQPDNAGAVSAPDDTARWLAGAGIALGVVAVALTVWRRRA</sequence>
<dbReference type="Pfam" id="PF07987">
    <property type="entry name" value="DUF1775"/>
    <property type="match status" value="1"/>
</dbReference>
<dbReference type="Gene3D" id="2.60.40.2230">
    <property type="entry name" value="Uncharacterised protein YcnI-like PF07987, DUF1775"/>
    <property type="match status" value="1"/>
</dbReference>
<dbReference type="RefSeq" id="WP_235658384.1">
    <property type="nucleotide sequence ID" value="NZ_QJJU01000009.1"/>
</dbReference>
<evidence type="ECO:0000256" key="3">
    <source>
        <dbReference type="SAM" id="SignalP"/>
    </source>
</evidence>
<reference evidence="6" key="1">
    <citation type="submission" date="2018-05" db="EMBL/GenBank/DDBJ databases">
        <authorList>
            <person name="Deangelis K."/>
            <person name="Huntemann M."/>
            <person name="Clum A."/>
            <person name="Pillay M."/>
            <person name="Palaniappan K."/>
            <person name="Varghese N."/>
            <person name="Mikhailova N."/>
            <person name="Stamatis D."/>
            <person name="Reddy T."/>
            <person name="Daum C."/>
            <person name="Shapiro N."/>
            <person name="Ivanova N."/>
            <person name="Kyrpides N."/>
            <person name="Woyke T."/>
        </authorList>
    </citation>
    <scope>NUCLEOTIDE SEQUENCE [LARGE SCALE GENOMIC DNA]</scope>
    <source>
        <strain evidence="6">GAS496</strain>
    </source>
</reference>
<dbReference type="AlphaFoldDB" id="A0A318HFU8"/>
<proteinExistence type="predicted"/>
<keyword evidence="2" id="KW-0812">Transmembrane</keyword>
<reference evidence="5 6" key="2">
    <citation type="submission" date="2018-06" db="EMBL/GenBank/DDBJ databases">
        <title>Sequencing of bacterial isolates from soil warming experiment in Harvard Forest, Massachusetts, USA.</title>
        <authorList>
            <person name="Deangelis K.PhD."/>
        </authorList>
    </citation>
    <scope>NUCLEOTIDE SEQUENCE [LARGE SCALE GENOMIC DNA]</scope>
    <source>
        <strain evidence="5 6">GAS496</strain>
    </source>
</reference>
<keyword evidence="6" id="KW-1185">Reference proteome</keyword>
<keyword evidence="3" id="KW-0732">Signal</keyword>
<accession>A0A318HFU8</accession>
<feature type="transmembrane region" description="Helical" evidence="2">
    <location>
        <begin position="206"/>
        <end position="224"/>
    </location>
</feature>
<feature type="domain" description="YncI copper-binding" evidence="4">
    <location>
        <begin position="39"/>
        <end position="172"/>
    </location>
</feature>